<keyword evidence="18" id="KW-0170">Cobalt</keyword>
<dbReference type="EMBL" id="BAABHA010000001">
    <property type="protein sequence ID" value="GAA4373466.1"/>
    <property type="molecule type" value="Genomic_DNA"/>
</dbReference>
<dbReference type="Proteomes" id="UP001500454">
    <property type="component" value="Unassembled WGS sequence"/>
</dbReference>
<evidence type="ECO:0000256" key="1">
    <source>
        <dbReference type="ARBA" id="ARBA00001393"/>
    </source>
</evidence>
<evidence type="ECO:0000256" key="5">
    <source>
        <dbReference type="ARBA" id="ARBA00004496"/>
    </source>
</evidence>
<sequence>MPLWHKRSRKQNLAPVNNSSIHIGSDALPALAQLLQRPGTTHVAVLADTNTARLCYPRLQPLLPDNHLLIEISAGEEHKTLSTCERVWAELTEHRFDRHSVLVCLGGGVVTDLGGFCAALYKRGIRCAVVPTTLLAQVDAGIGGKTGVDFQGFKNHLGVFQLPEAVCIEPEFLTTLDPRELRAGYAEVVKHWLIADADAFMQGRNYGLFVDDWAAVVRESVAVKQEIVAQDPLERGPRKLLNFGHTVGHALESYLLGQAGRAILHGEAIAAGMVCEAWLSVQKGLLTESELDKIETFLFSVYDKVQFVTLETEAIAELARQDKKNQGDTINCTLLEAIGRGVYDQPVTVAELADSLRYYHRL</sequence>
<keyword evidence="17" id="KW-0456">Lyase</keyword>
<dbReference type="PANTHER" id="PTHR43622:SF7">
    <property type="entry name" value="3-DEHYDROQUINATE SYNTHASE, CHLOROPLASTIC"/>
    <property type="match status" value="1"/>
</dbReference>
<comment type="pathway">
    <text evidence="6">Metabolic intermediate biosynthesis; chorismate biosynthesis; chorismate from D-erythrose 4-phosphate and phosphoenolpyruvate: step 2/7.</text>
</comment>
<keyword evidence="12" id="KW-0479">Metal-binding</keyword>
<accession>A0ABP8IU81</accession>
<gene>
    <name evidence="22" type="primary">aroB</name>
    <name evidence="22" type="ORF">GCM10023186_04080</name>
</gene>
<dbReference type="SUPFAM" id="SSF56796">
    <property type="entry name" value="Dehydroquinate synthase-like"/>
    <property type="match status" value="1"/>
</dbReference>
<comment type="caution">
    <text evidence="22">The sequence shown here is derived from an EMBL/GenBank/DDBJ whole genome shotgun (WGS) entry which is preliminary data.</text>
</comment>
<evidence type="ECO:0000313" key="22">
    <source>
        <dbReference type="EMBL" id="GAA4373466.1"/>
    </source>
</evidence>
<dbReference type="Gene3D" id="1.20.1090.10">
    <property type="entry name" value="Dehydroquinate synthase-like - alpha domain"/>
    <property type="match status" value="1"/>
</dbReference>
<dbReference type="NCBIfam" id="TIGR01357">
    <property type="entry name" value="aroB"/>
    <property type="match status" value="1"/>
</dbReference>
<dbReference type="PANTHER" id="PTHR43622">
    <property type="entry name" value="3-DEHYDROQUINATE SYNTHASE"/>
    <property type="match status" value="1"/>
</dbReference>
<evidence type="ECO:0000256" key="11">
    <source>
        <dbReference type="ARBA" id="ARBA00022605"/>
    </source>
</evidence>
<keyword evidence="11" id="KW-0028">Amino-acid biosynthesis</keyword>
<dbReference type="InterPro" id="IPR050071">
    <property type="entry name" value="Dehydroquinate_synthase"/>
</dbReference>
<keyword evidence="13" id="KW-0547">Nucleotide-binding</keyword>
<keyword evidence="16" id="KW-0057">Aromatic amino acid biosynthesis</keyword>
<keyword evidence="23" id="KW-1185">Reference proteome</keyword>
<evidence type="ECO:0000256" key="17">
    <source>
        <dbReference type="ARBA" id="ARBA00023239"/>
    </source>
</evidence>
<evidence type="ECO:0000256" key="4">
    <source>
        <dbReference type="ARBA" id="ARBA00003485"/>
    </source>
</evidence>
<dbReference type="Gene3D" id="3.40.50.1970">
    <property type="match status" value="1"/>
</dbReference>
<evidence type="ECO:0000256" key="7">
    <source>
        <dbReference type="ARBA" id="ARBA00005412"/>
    </source>
</evidence>
<dbReference type="Pfam" id="PF01761">
    <property type="entry name" value="DHQ_synthase"/>
    <property type="match status" value="1"/>
</dbReference>
<evidence type="ECO:0000313" key="23">
    <source>
        <dbReference type="Proteomes" id="UP001500454"/>
    </source>
</evidence>
<comment type="subcellular location">
    <subcellularLocation>
        <location evidence="5">Cytoplasm</location>
    </subcellularLocation>
</comment>
<evidence type="ECO:0000256" key="15">
    <source>
        <dbReference type="ARBA" id="ARBA00023027"/>
    </source>
</evidence>
<evidence type="ECO:0000256" key="16">
    <source>
        <dbReference type="ARBA" id="ARBA00023141"/>
    </source>
</evidence>
<evidence type="ECO:0000256" key="6">
    <source>
        <dbReference type="ARBA" id="ARBA00004661"/>
    </source>
</evidence>
<evidence type="ECO:0000256" key="8">
    <source>
        <dbReference type="ARBA" id="ARBA00013031"/>
    </source>
</evidence>
<evidence type="ECO:0000256" key="12">
    <source>
        <dbReference type="ARBA" id="ARBA00022723"/>
    </source>
</evidence>
<comment type="cofactor">
    <cofactor evidence="2">
        <name>NAD(+)</name>
        <dbReference type="ChEBI" id="CHEBI:57540"/>
    </cofactor>
</comment>
<dbReference type="InterPro" id="IPR030960">
    <property type="entry name" value="DHQS/DOIS_N"/>
</dbReference>
<evidence type="ECO:0000256" key="3">
    <source>
        <dbReference type="ARBA" id="ARBA00001941"/>
    </source>
</evidence>
<dbReference type="CDD" id="cd08195">
    <property type="entry name" value="DHQS"/>
    <property type="match status" value="1"/>
</dbReference>
<evidence type="ECO:0000256" key="19">
    <source>
        <dbReference type="NCBIfam" id="TIGR01357"/>
    </source>
</evidence>
<keyword evidence="14" id="KW-0862">Zinc</keyword>
<name>A0ABP8IU81_9BACT</name>
<dbReference type="PIRSF" id="PIRSF001455">
    <property type="entry name" value="DHQ_synth"/>
    <property type="match status" value="1"/>
</dbReference>
<evidence type="ECO:0000256" key="14">
    <source>
        <dbReference type="ARBA" id="ARBA00022833"/>
    </source>
</evidence>
<evidence type="ECO:0000259" key="21">
    <source>
        <dbReference type="Pfam" id="PF24621"/>
    </source>
</evidence>
<dbReference type="EC" id="4.2.3.4" evidence="8 19"/>
<feature type="domain" description="3-dehydroquinate synthase N-terminal" evidence="20">
    <location>
        <begin position="70"/>
        <end position="182"/>
    </location>
</feature>
<organism evidence="22 23">
    <name type="scientific">Hymenobacter koreensis</name>
    <dbReference type="NCBI Taxonomy" id="1084523"/>
    <lineage>
        <taxon>Bacteria</taxon>
        <taxon>Pseudomonadati</taxon>
        <taxon>Bacteroidota</taxon>
        <taxon>Cytophagia</taxon>
        <taxon>Cytophagales</taxon>
        <taxon>Hymenobacteraceae</taxon>
        <taxon>Hymenobacter</taxon>
    </lineage>
</organism>
<dbReference type="InterPro" id="IPR030963">
    <property type="entry name" value="DHQ_synth_fam"/>
</dbReference>
<dbReference type="InterPro" id="IPR016037">
    <property type="entry name" value="DHQ_synth_AroB"/>
</dbReference>
<keyword evidence="10" id="KW-0963">Cytoplasm</keyword>
<evidence type="ECO:0000259" key="20">
    <source>
        <dbReference type="Pfam" id="PF01761"/>
    </source>
</evidence>
<dbReference type="InterPro" id="IPR056179">
    <property type="entry name" value="DHQS_C"/>
</dbReference>
<proteinExistence type="inferred from homology"/>
<keyword evidence="15" id="KW-0520">NAD</keyword>
<comment type="catalytic activity">
    <reaction evidence="1">
        <text>7-phospho-2-dehydro-3-deoxy-D-arabino-heptonate = 3-dehydroquinate + phosphate</text>
        <dbReference type="Rhea" id="RHEA:21968"/>
        <dbReference type="ChEBI" id="CHEBI:32364"/>
        <dbReference type="ChEBI" id="CHEBI:43474"/>
        <dbReference type="ChEBI" id="CHEBI:58394"/>
        <dbReference type="EC" id="4.2.3.4"/>
    </reaction>
</comment>
<evidence type="ECO:0000256" key="10">
    <source>
        <dbReference type="ARBA" id="ARBA00022490"/>
    </source>
</evidence>
<evidence type="ECO:0000256" key="13">
    <source>
        <dbReference type="ARBA" id="ARBA00022741"/>
    </source>
</evidence>
<reference evidence="23" key="1">
    <citation type="journal article" date="2019" name="Int. J. Syst. Evol. Microbiol.">
        <title>The Global Catalogue of Microorganisms (GCM) 10K type strain sequencing project: providing services to taxonomists for standard genome sequencing and annotation.</title>
        <authorList>
            <consortium name="The Broad Institute Genomics Platform"/>
            <consortium name="The Broad Institute Genome Sequencing Center for Infectious Disease"/>
            <person name="Wu L."/>
            <person name="Ma J."/>
        </authorList>
    </citation>
    <scope>NUCLEOTIDE SEQUENCE [LARGE SCALE GENOMIC DNA]</scope>
    <source>
        <strain evidence="23">JCM 17924</strain>
    </source>
</reference>
<feature type="domain" description="3-dehydroquinate synthase C-terminal" evidence="21">
    <location>
        <begin position="184"/>
        <end position="325"/>
    </location>
</feature>
<protein>
    <recommendedName>
        <fullName evidence="9 19">3-dehydroquinate synthase</fullName>
        <ecNumber evidence="8 19">4.2.3.4</ecNumber>
    </recommendedName>
</protein>
<comment type="function">
    <text evidence="4">Catalyzes the conversion of 3-deoxy-D-arabino-heptulosonate 7-phosphate (DAHP) to dehydroquinate (DHQ).</text>
</comment>
<dbReference type="Pfam" id="PF24621">
    <property type="entry name" value="DHQS_C"/>
    <property type="match status" value="1"/>
</dbReference>
<evidence type="ECO:0000256" key="18">
    <source>
        <dbReference type="ARBA" id="ARBA00023285"/>
    </source>
</evidence>
<comment type="similarity">
    <text evidence="7">Belongs to the sugar phosphate cyclases superfamily. Dehydroquinate synthase family.</text>
</comment>
<evidence type="ECO:0000256" key="9">
    <source>
        <dbReference type="ARBA" id="ARBA00017684"/>
    </source>
</evidence>
<evidence type="ECO:0000256" key="2">
    <source>
        <dbReference type="ARBA" id="ARBA00001911"/>
    </source>
</evidence>
<comment type="cofactor">
    <cofactor evidence="3">
        <name>Co(2+)</name>
        <dbReference type="ChEBI" id="CHEBI:48828"/>
    </cofactor>
</comment>